<feature type="region of interest" description="Disordered" evidence="5">
    <location>
        <begin position="175"/>
        <end position="213"/>
    </location>
</feature>
<evidence type="ECO:0000256" key="2">
    <source>
        <dbReference type="ARBA" id="ARBA00022553"/>
    </source>
</evidence>
<dbReference type="EMBL" id="JBBCAQ010000037">
    <property type="protein sequence ID" value="KAK7574084.1"/>
    <property type="molecule type" value="Genomic_DNA"/>
</dbReference>
<dbReference type="AlphaFoldDB" id="A0AAN9T6J8"/>
<sequence>MVSSPENLESEFNGLCINPERKSRMRSKSFSHFPRYLVKRRRYVVPSDRRRRKINRYPISKFVICPAKLKLPNVTSKSSPIRPAKLNLQNTKLFLLKPPTLLLPNDAKTKKKKSRFSAPSLLQSTSSVPLTAGKVFDSESLSHANFKSLVSNDDCEIIRAFDTLSFKQLRSTGRSSLPAELGESSTTTTNKRESTSNNSCSVQARMESTVPPDCDDTSIDELASYFDLFVHIPKKMSSMAEMMYI</sequence>
<evidence type="ECO:0000313" key="6">
    <source>
        <dbReference type="EMBL" id="KAK7574084.1"/>
    </source>
</evidence>
<evidence type="ECO:0000256" key="4">
    <source>
        <dbReference type="ARBA" id="ARBA00031405"/>
    </source>
</evidence>
<comment type="caution">
    <text evidence="6">The sequence shown here is derived from an EMBL/GenBank/DDBJ whole genome shotgun (WGS) entry which is preliminary data.</text>
</comment>
<dbReference type="Proteomes" id="UP001367676">
    <property type="component" value="Unassembled WGS sequence"/>
</dbReference>
<keyword evidence="7" id="KW-1185">Reference proteome</keyword>
<dbReference type="GO" id="GO:0070301">
    <property type="term" value="P:cellular response to hydrogen peroxide"/>
    <property type="evidence" value="ECO:0007669"/>
    <property type="project" value="TreeGrafter"/>
</dbReference>
<keyword evidence="2" id="KW-0597">Phosphoprotein</keyword>
<dbReference type="InterPro" id="IPR008494">
    <property type="entry name" value="DUF776"/>
</dbReference>
<reference evidence="6 7" key="1">
    <citation type="submission" date="2024-03" db="EMBL/GenBank/DDBJ databases">
        <title>Adaptation during the transition from Ophiocordyceps entomopathogen to insect associate is accompanied by gene loss and intensified selection.</title>
        <authorList>
            <person name="Ward C.M."/>
            <person name="Onetto C.A."/>
            <person name="Borneman A.R."/>
        </authorList>
    </citation>
    <scope>NUCLEOTIDE SEQUENCE [LARGE SCALE GENOMIC DNA]</scope>
    <source>
        <strain evidence="6">AWRI1</strain>
        <tissue evidence="6">Single Adult Female</tissue>
    </source>
</reference>
<protein>
    <recommendedName>
        <fullName evidence="1">Oxidative stress-responsive serine-rich protein 1</fullName>
    </recommendedName>
    <alternativeName>
        <fullName evidence="4">Oxidative stress-responsive protein 1</fullName>
    </alternativeName>
    <alternativeName>
        <fullName evidence="3">Peroxide-inducible transcript 1 protein</fullName>
    </alternativeName>
</protein>
<accession>A0AAN9T6J8</accession>
<evidence type="ECO:0000256" key="3">
    <source>
        <dbReference type="ARBA" id="ARBA00029721"/>
    </source>
</evidence>
<gene>
    <name evidence="6" type="ORF">V9T40_011275</name>
</gene>
<name>A0AAN9T6J8_9HEMI</name>
<evidence type="ECO:0000256" key="1">
    <source>
        <dbReference type="ARBA" id="ARBA00015005"/>
    </source>
</evidence>
<dbReference type="PANTHER" id="PTHR31383:SF2">
    <property type="entry name" value="OXIDATIVE STRESS-RESPONSIVE SERINE-RICH PROTEIN 1"/>
    <property type="match status" value="1"/>
</dbReference>
<proteinExistence type="predicted"/>
<evidence type="ECO:0000313" key="7">
    <source>
        <dbReference type="Proteomes" id="UP001367676"/>
    </source>
</evidence>
<feature type="compositionally biased region" description="Polar residues" evidence="5">
    <location>
        <begin position="183"/>
        <end position="202"/>
    </location>
</feature>
<evidence type="ECO:0000256" key="5">
    <source>
        <dbReference type="SAM" id="MobiDB-lite"/>
    </source>
</evidence>
<organism evidence="6 7">
    <name type="scientific">Parthenolecanium corni</name>
    <dbReference type="NCBI Taxonomy" id="536013"/>
    <lineage>
        <taxon>Eukaryota</taxon>
        <taxon>Metazoa</taxon>
        <taxon>Ecdysozoa</taxon>
        <taxon>Arthropoda</taxon>
        <taxon>Hexapoda</taxon>
        <taxon>Insecta</taxon>
        <taxon>Pterygota</taxon>
        <taxon>Neoptera</taxon>
        <taxon>Paraneoptera</taxon>
        <taxon>Hemiptera</taxon>
        <taxon>Sternorrhyncha</taxon>
        <taxon>Coccoidea</taxon>
        <taxon>Coccidae</taxon>
        <taxon>Parthenolecanium</taxon>
    </lineage>
</organism>
<dbReference type="PANTHER" id="PTHR31383">
    <property type="entry name" value="OXIDATIVE STRESS-RESPONSE SERINE-RICH PROTEIN 1"/>
    <property type="match status" value="1"/>
</dbReference>